<dbReference type="SUPFAM" id="SSF57850">
    <property type="entry name" value="RING/U-box"/>
    <property type="match status" value="1"/>
</dbReference>
<dbReference type="PANTHER" id="PTHR46158:SF11">
    <property type="entry name" value="ZINC FINGER PROTEIN"/>
    <property type="match status" value="1"/>
</dbReference>
<dbReference type="EMBL" id="JBBPBN010000017">
    <property type="protein sequence ID" value="KAK9020106.1"/>
    <property type="molecule type" value="Genomic_DNA"/>
</dbReference>
<proteinExistence type="predicted"/>
<dbReference type="PROSITE" id="PS50089">
    <property type="entry name" value="ZF_RING_2"/>
    <property type="match status" value="1"/>
</dbReference>
<evidence type="ECO:0008006" key="11">
    <source>
        <dbReference type="Google" id="ProtNLM"/>
    </source>
</evidence>
<protein>
    <recommendedName>
        <fullName evidence="11">RING-CH-type domain-containing protein</fullName>
    </recommendedName>
</protein>
<gene>
    <name evidence="9" type="ORF">V6N11_054599</name>
</gene>
<evidence type="ECO:0000259" key="7">
    <source>
        <dbReference type="PROSITE" id="PS50089"/>
    </source>
</evidence>
<evidence type="ECO:0000256" key="2">
    <source>
        <dbReference type="ARBA" id="ARBA00022771"/>
    </source>
</evidence>
<feature type="transmembrane region" description="Helical" evidence="6">
    <location>
        <begin position="292"/>
        <end position="315"/>
    </location>
</feature>
<evidence type="ECO:0000256" key="1">
    <source>
        <dbReference type="ARBA" id="ARBA00022723"/>
    </source>
</evidence>
<feature type="transmembrane region" description="Helical" evidence="6">
    <location>
        <begin position="265"/>
        <end position="285"/>
    </location>
</feature>
<dbReference type="PANTHER" id="PTHR46158">
    <property type="entry name" value="OS02G0165000 PROTEIN"/>
    <property type="match status" value="1"/>
</dbReference>
<dbReference type="InterPro" id="IPR011016">
    <property type="entry name" value="Znf_RING-CH"/>
</dbReference>
<feature type="transmembrane region" description="Helical" evidence="6">
    <location>
        <begin position="206"/>
        <end position="225"/>
    </location>
</feature>
<evidence type="ECO:0000256" key="3">
    <source>
        <dbReference type="ARBA" id="ARBA00022833"/>
    </source>
</evidence>
<comment type="caution">
    <text evidence="9">The sequence shown here is derived from an EMBL/GenBank/DDBJ whole genome shotgun (WGS) entry which is preliminary data.</text>
</comment>
<dbReference type="InterPro" id="IPR013083">
    <property type="entry name" value="Znf_RING/FYVE/PHD"/>
</dbReference>
<keyword evidence="3" id="KW-0862">Zinc</keyword>
<evidence type="ECO:0000256" key="4">
    <source>
        <dbReference type="PROSITE-ProRule" id="PRU00175"/>
    </source>
</evidence>
<evidence type="ECO:0000313" key="9">
    <source>
        <dbReference type="EMBL" id="KAK9020106.1"/>
    </source>
</evidence>
<dbReference type="CDD" id="cd16495">
    <property type="entry name" value="RING_CH-C4HC3_MARCH"/>
    <property type="match status" value="1"/>
</dbReference>
<dbReference type="Gene3D" id="3.30.40.10">
    <property type="entry name" value="Zinc/RING finger domain, C3HC4 (zinc finger)"/>
    <property type="match status" value="1"/>
</dbReference>
<keyword evidence="6" id="KW-1133">Transmembrane helix</keyword>
<feature type="domain" description="RING-type" evidence="7">
    <location>
        <begin position="115"/>
        <end position="162"/>
    </location>
</feature>
<keyword evidence="1" id="KW-0479">Metal-binding</keyword>
<keyword evidence="6" id="KW-0812">Transmembrane</keyword>
<dbReference type="SMART" id="SM00744">
    <property type="entry name" value="RINGv"/>
    <property type="match status" value="1"/>
</dbReference>
<keyword evidence="10" id="KW-1185">Reference proteome</keyword>
<feature type="transmembrane region" description="Helical" evidence="6">
    <location>
        <begin position="237"/>
        <end position="259"/>
    </location>
</feature>
<dbReference type="PROSITE" id="PS51292">
    <property type="entry name" value="ZF_RING_CH"/>
    <property type="match status" value="1"/>
</dbReference>
<name>A0ABR2S4Z8_9ROSI</name>
<feature type="compositionally biased region" description="Basic and acidic residues" evidence="5">
    <location>
        <begin position="44"/>
        <end position="60"/>
    </location>
</feature>
<dbReference type="Pfam" id="PF12906">
    <property type="entry name" value="RINGv"/>
    <property type="match status" value="1"/>
</dbReference>
<evidence type="ECO:0000313" key="10">
    <source>
        <dbReference type="Proteomes" id="UP001396334"/>
    </source>
</evidence>
<accession>A0ABR2S4Z8</accession>
<keyword evidence="2 4" id="KW-0863">Zinc-finger</keyword>
<evidence type="ECO:0000256" key="5">
    <source>
        <dbReference type="SAM" id="MobiDB-lite"/>
    </source>
</evidence>
<organism evidence="9 10">
    <name type="scientific">Hibiscus sabdariffa</name>
    <name type="common">roselle</name>
    <dbReference type="NCBI Taxonomy" id="183260"/>
    <lineage>
        <taxon>Eukaryota</taxon>
        <taxon>Viridiplantae</taxon>
        <taxon>Streptophyta</taxon>
        <taxon>Embryophyta</taxon>
        <taxon>Tracheophyta</taxon>
        <taxon>Spermatophyta</taxon>
        <taxon>Magnoliopsida</taxon>
        <taxon>eudicotyledons</taxon>
        <taxon>Gunneridae</taxon>
        <taxon>Pentapetalae</taxon>
        <taxon>rosids</taxon>
        <taxon>malvids</taxon>
        <taxon>Malvales</taxon>
        <taxon>Malvaceae</taxon>
        <taxon>Malvoideae</taxon>
        <taxon>Hibiscus</taxon>
    </lineage>
</organism>
<dbReference type="InterPro" id="IPR001841">
    <property type="entry name" value="Znf_RING"/>
</dbReference>
<dbReference type="Proteomes" id="UP001396334">
    <property type="component" value="Unassembled WGS sequence"/>
</dbReference>
<sequence>MPNSKTSPKNPNMASFHSPFYWKRWSSLPASSWFRSTNVPSSEKLSDEQNKSNKEEKGDVVPRSLSVPGRNVVIVRTASFGARKEHVPAANSDDKVNVFHVESNDEEIPEEEALCRICLDVCEEGNMLKMECSCKGALQLVHETCAVKWFSTKGNKDCEVCRQEVRNLPVTLLRLQPNSQMSNRAARRGNRQNINSQNLPSQSVCSWQDVALLALISIVCYFFFLEQLLIHSLKSRAILIAAPFALILGLLASILAVTLAIKDCIWTYAAFEFALVVLIAHVLYFMLHLKPVVVILLSGAFSFGTAMGINALFILCCNLQARVVENSSPA</sequence>
<keyword evidence="6" id="KW-0472">Membrane</keyword>
<reference evidence="9 10" key="1">
    <citation type="journal article" date="2024" name="G3 (Bethesda)">
        <title>Genome assembly of Hibiscus sabdariffa L. provides insights into metabolisms of medicinal natural products.</title>
        <authorList>
            <person name="Kim T."/>
        </authorList>
    </citation>
    <scope>NUCLEOTIDE SEQUENCE [LARGE SCALE GENOMIC DNA]</scope>
    <source>
        <strain evidence="9">TK-2024</strain>
        <tissue evidence="9">Old leaves</tissue>
    </source>
</reference>
<evidence type="ECO:0000256" key="6">
    <source>
        <dbReference type="SAM" id="Phobius"/>
    </source>
</evidence>
<feature type="region of interest" description="Disordered" evidence="5">
    <location>
        <begin position="36"/>
        <end position="64"/>
    </location>
</feature>
<evidence type="ECO:0000259" key="8">
    <source>
        <dbReference type="PROSITE" id="PS51292"/>
    </source>
</evidence>
<feature type="domain" description="RING-CH-type" evidence="8">
    <location>
        <begin position="107"/>
        <end position="168"/>
    </location>
</feature>